<protein>
    <submittedName>
        <fullName evidence="2">Uncharacterized protein</fullName>
    </submittedName>
</protein>
<keyword evidence="1" id="KW-0472">Membrane</keyword>
<reference evidence="2" key="2">
    <citation type="submission" date="2018-03" db="EMBL/GenBank/DDBJ databases">
        <authorList>
            <person name="Naushad S."/>
        </authorList>
    </citation>
    <scope>NUCLEOTIDE SEQUENCE</scope>
    <source>
        <strain evidence="3">SNUC 105</strain>
        <strain evidence="2">SNUC 505</strain>
    </source>
</reference>
<reference evidence="4 5" key="1">
    <citation type="journal article" date="2016" name="Front. Microbiol.">
        <title>Comprehensive Phylogenetic Analysis of Bovine Non-aureus Staphylococci Species Based on Whole-Genome Sequencing.</title>
        <authorList>
            <person name="Naushad S."/>
            <person name="Barkema H.W."/>
            <person name="Luby C."/>
            <person name="Condas L.A."/>
            <person name="Nobrega D.B."/>
            <person name="Carson D.A."/>
            <person name="De Buck J."/>
        </authorList>
    </citation>
    <scope>NUCLEOTIDE SEQUENCE [LARGE SCALE GENOMIC DNA]</scope>
    <source>
        <strain evidence="3 4">SNUC 105</strain>
        <strain evidence="2 5">SNUC 505</strain>
    </source>
</reference>
<sequence length="86" mass="9855">MNEEHKKELMSIINDKNYHLTKAKLLFLALRRGNADYNRSVGYLIKALNENNRPKEDFKTQSILPTLLSILATIMSIVAVVLQILN</sequence>
<evidence type="ECO:0000313" key="4">
    <source>
        <dbReference type="Proteomes" id="UP000242144"/>
    </source>
</evidence>
<organism evidence="2 5">
    <name type="scientific">Staphylococcus chromogenes</name>
    <name type="common">Staphylococcus hyicus subsp. chromogenes</name>
    <dbReference type="NCBI Taxonomy" id="46126"/>
    <lineage>
        <taxon>Bacteria</taxon>
        <taxon>Bacillati</taxon>
        <taxon>Bacillota</taxon>
        <taxon>Bacilli</taxon>
        <taxon>Bacillales</taxon>
        <taxon>Staphylococcaceae</taxon>
        <taxon>Staphylococcus</taxon>
    </lineage>
</organism>
<dbReference type="EMBL" id="PZBZ01000029">
    <property type="protein sequence ID" value="PTG14160.1"/>
    <property type="molecule type" value="Genomic_DNA"/>
</dbReference>
<evidence type="ECO:0000256" key="1">
    <source>
        <dbReference type="SAM" id="Phobius"/>
    </source>
</evidence>
<dbReference type="RefSeq" id="WP_105965179.1">
    <property type="nucleotide sequence ID" value="NZ_CP133240.1"/>
</dbReference>
<comment type="caution">
    <text evidence="2">The sequence shown here is derived from an EMBL/GenBank/DDBJ whole genome shotgun (WGS) entry which is preliminary data.</text>
</comment>
<dbReference type="EMBL" id="PZCM01000010">
    <property type="protein sequence ID" value="PTG26577.1"/>
    <property type="molecule type" value="Genomic_DNA"/>
</dbReference>
<evidence type="ECO:0000313" key="3">
    <source>
        <dbReference type="EMBL" id="PTG26577.1"/>
    </source>
</evidence>
<gene>
    <name evidence="3" type="ORF">BU638_08355</name>
    <name evidence="2" type="ORF">BU653_06560</name>
</gene>
<evidence type="ECO:0000313" key="2">
    <source>
        <dbReference type="EMBL" id="PTG14160.1"/>
    </source>
</evidence>
<keyword evidence="1" id="KW-1133">Transmembrane helix</keyword>
<dbReference type="AlphaFoldDB" id="A0AAE5T0Z7"/>
<dbReference type="Proteomes" id="UP000242704">
    <property type="component" value="Unassembled WGS sequence"/>
</dbReference>
<dbReference type="Proteomes" id="UP000242144">
    <property type="component" value="Unassembled WGS sequence"/>
</dbReference>
<keyword evidence="1" id="KW-0812">Transmembrane</keyword>
<accession>A0AAE5T0Z7</accession>
<feature type="transmembrane region" description="Helical" evidence="1">
    <location>
        <begin position="63"/>
        <end position="85"/>
    </location>
</feature>
<evidence type="ECO:0000313" key="5">
    <source>
        <dbReference type="Proteomes" id="UP000242704"/>
    </source>
</evidence>
<proteinExistence type="predicted"/>
<name>A0AAE5T0Z7_STACR</name>